<dbReference type="PRINTS" id="PR01407">
    <property type="entry name" value="BUTYPHLNCDUF"/>
</dbReference>
<evidence type="ECO:0000259" key="8">
    <source>
        <dbReference type="PROSITE" id="PS50188"/>
    </source>
</evidence>
<feature type="domain" description="RING-type" evidence="6">
    <location>
        <begin position="15"/>
        <end position="56"/>
    </location>
</feature>
<evidence type="ECO:0000313" key="9">
    <source>
        <dbReference type="EMBL" id="KAF6334587.1"/>
    </source>
</evidence>
<evidence type="ECO:0000256" key="2">
    <source>
        <dbReference type="ARBA" id="ARBA00022771"/>
    </source>
</evidence>
<dbReference type="InterPro" id="IPR001841">
    <property type="entry name" value="Znf_RING"/>
</dbReference>
<reference evidence="10 11" key="2">
    <citation type="journal article" date="2018" name="Annu Rev Anim Biosci">
        <title>Bat Biology, Genomes, and the Bat1K Project: To Generate Chromosome-Level Genomes for All Living Bat Species.</title>
        <authorList>
            <person name="Teeling E.C."/>
            <person name="Vernes S.C."/>
            <person name="Davalos L.M."/>
            <person name="Ray D.A."/>
            <person name="Gilbert M.T.P."/>
            <person name="Myers E."/>
        </authorList>
    </citation>
    <scope>NUCLEOTIDE SEQUENCE</scope>
</reference>
<evidence type="ECO:0000256" key="4">
    <source>
        <dbReference type="PROSITE-ProRule" id="PRU00024"/>
    </source>
</evidence>
<dbReference type="Ensembl" id="ENSRFET00010029394.1">
    <property type="protein sequence ID" value="ENSRFEP00010027055.1"/>
    <property type="gene ID" value="ENSRFEG00010017954.1"/>
</dbReference>
<reference evidence="10 11" key="3">
    <citation type="submission" date="2018-12" db="EMBL/GenBank/DDBJ databases">
        <title>G10K-VGP greater horseshoe bat female genome, primary haplotype.</title>
        <authorList>
            <person name="Teeling E."/>
            <person name="Myers G."/>
            <person name="Vernes S."/>
            <person name="Pippel M."/>
            <person name="Winkler S."/>
            <person name="Fedrigo O."/>
            <person name="Rhie A."/>
            <person name="Koren S."/>
            <person name="Phillippy A."/>
            <person name="Lewin H."/>
            <person name="Damas J."/>
            <person name="Howe K."/>
            <person name="Mountcastle J."/>
            <person name="Jarvis E.D."/>
        </authorList>
    </citation>
    <scope>NUCLEOTIDE SEQUENCE [LARGE SCALE GENOMIC DNA]</scope>
</reference>
<protein>
    <submittedName>
        <fullName evidence="9 10">Uncharacterized protein</fullName>
    </submittedName>
</protein>
<proteinExistence type="predicted"/>
<evidence type="ECO:0000259" key="7">
    <source>
        <dbReference type="PROSITE" id="PS50119"/>
    </source>
</evidence>
<dbReference type="InterPro" id="IPR013083">
    <property type="entry name" value="Znf_RING/FYVE/PHD"/>
</dbReference>
<gene>
    <name evidence="9" type="ORF">mRhiFer1_017579</name>
</gene>
<evidence type="ECO:0000256" key="3">
    <source>
        <dbReference type="ARBA" id="ARBA00022833"/>
    </source>
</evidence>
<dbReference type="Proteomes" id="UP000585614">
    <property type="component" value="Unassembled WGS sequence"/>
</dbReference>
<dbReference type="GeneTree" id="ENSGT00940000163440"/>
<reference evidence="10 11" key="1">
    <citation type="journal article" date="2015" name="Annu Rev Anim Biosci">
        <title>The Genome 10K Project: a way forward.</title>
        <authorList>
            <person name="Koepfli K.P."/>
            <person name="Paten B."/>
            <person name="O'Brien S.J."/>
            <person name="Koepfli K.P."/>
            <person name="Paten B."/>
            <person name="Antunes A."/>
            <person name="Belov K."/>
            <person name="Bustamante C."/>
            <person name="Castoe T.A."/>
            <person name="Clawson H."/>
            <person name="Crawford A.J."/>
            <person name="Diekhans M."/>
            <person name="Distel D."/>
            <person name="Durbin R."/>
            <person name="Earl D."/>
            <person name="Fujita M.K."/>
            <person name="Gamble T."/>
            <person name="Georges A."/>
            <person name="Gemmell N."/>
            <person name="Gilbert M.T."/>
            <person name="Graves J.M."/>
            <person name="Green R.E."/>
            <person name="Hickey G."/>
            <person name="Jarvis E.D."/>
            <person name="Johnson W."/>
            <person name="Komissarov A."/>
            <person name="Korf I."/>
            <person name="Kuhn R."/>
            <person name="Larkin D.M."/>
            <person name="Lewin H."/>
            <person name="Lopez J.V."/>
            <person name="Ma J."/>
            <person name="Marques-Bonet T."/>
            <person name="Miller W."/>
            <person name="Murphy R."/>
            <person name="Pevzner P."/>
            <person name="Shapiro B."/>
            <person name="Steiner C."/>
            <person name="Tamazian G."/>
            <person name="Venkatesh B."/>
            <person name="Wang J."/>
            <person name="Wayne R."/>
            <person name="Wiley E."/>
            <person name="Yang H."/>
            <person name="Zhang G."/>
            <person name="Haussler D."/>
            <person name="Ryder O."/>
            <person name="O'Brien S.J."/>
        </authorList>
    </citation>
    <scope>NUCLEOTIDE SEQUENCE</scope>
</reference>
<dbReference type="Gene3D" id="3.30.160.60">
    <property type="entry name" value="Classic Zinc Finger"/>
    <property type="match status" value="1"/>
</dbReference>
<dbReference type="InterPro" id="IPR003877">
    <property type="entry name" value="SPRY_dom"/>
</dbReference>
<evidence type="ECO:0000313" key="12">
    <source>
        <dbReference type="Proteomes" id="UP000585614"/>
    </source>
</evidence>
<dbReference type="InterPro" id="IPR017907">
    <property type="entry name" value="Znf_RING_CS"/>
</dbReference>
<keyword evidence="5" id="KW-0175">Coiled coil</keyword>
<dbReference type="SUPFAM" id="SSF57845">
    <property type="entry name" value="B-box zinc-binding domain"/>
    <property type="match status" value="1"/>
</dbReference>
<dbReference type="OMA" id="SICMNYY"/>
<organism evidence="10 11">
    <name type="scientific">Rhinolophus ferrumequinum</name>
    <name type="common">Greater horseshoe bat</name>
    <dbReference type="NCBI Taxonomy" id="59479"/>
    <lineage>
        <taxon>Eukaryota</taxon>
        <taxon>Metazoa</taxon>
        <taxon>Chordata</taxon>
        <taxon>Craniata</taxon>
        <taxon>Vertebrata</taxon>
        <taxon>Euteleostomi</taxon>
        <taxon>Mammalia</taxon>
        <taxon>Eutheria</taxon>
        <taxon>Laurasiatheria</taxon>
        <taxon>Chiroptera</taxon>
        <taxon>Yinpterochiroptera</taxon>
        <taxon>Rhinolophoidea</taxon>
        <taxon>Rhinolophidae</taxon>
        <taxon>Rhinolophinae</taxon>
        <taxon>Rhinolophus</taxon>
    </lineage>
</organism>
<dbReference type="SMART" id="SM00184">
    <property type="entry name" value="RING"/>
    <property type="match status" value="1"/>
</dbReference>
<dbReference type="InterPro" id="IPR003879">
    <property type="entry name" value="Butyrophylin_SPRY"/>
</dbReference>
<dbReference type="InterPro" id="IPR027370">
    <property type="entry name" value="Znf-RING_euk"/>
</dbReference>
<dbReference type="InterPro" id="IPR001870">
    <property type="entry name" value="B30.2/SPRY"/>
</dbReference>
<reference evidence="10" key="5">
    <citation type="submission" date="2025-05" db="UniProtKB">
        <authorList>
            <consortium name="Ensembl"/>
        </authorList>
    </citation>
    <scope>IDENTIFICATION</scope>
</reference>
<keyword evidence="2 4" id="KW-0863">Zinc-finger</keyword>
<dbReference type="SUPFAM" id="SSF49899">
    <property type="entry name" value="Concanavalin A-like lectins/glucanases"/>
    <property type="match status" value="1"/>
</dbReference>
<dbReference type="Pfam" id="PF00622">
    <property type="entry name" value="SPRY"/>
    <property type="match status" value="1"/>
</dbReference>
<dbReference type="PROSITE" id="PS50089">
    <property type="entry name" value="ZF_RING_2"/>
    <property type="match status" value="1"/>
</dbReference>
<dbReference type="Gene3D" id="3.30.40.10">
    <property type="entry name" value="Zinc/RING finger domain, C3HC4 (zinc finger)"/>
    <property type="match status" value="1"/>
</dbReference>
<feature type="coiled-coil region" evidence="5">
    <location>
        <begin position="198"/>
        <end position="232"/>
    </location>
</feature>
<dbReference type="Pfam" id="PF13445">
    <property type="entry name" value="zf-RING_UBOX"/>
    <property type="match status" value="1"/>
</dbReference>
<feature type="domain" description="B box-type" evidence="7">
    <location>
        <begin position="88"/>
        <end position="129"/>
    </location>
</feature>
<dbReference type="PANTHER" id="PTHR24103">
    <property type="entry name" value="E3 UBIQUITIN-PROTEIN LIGASE TRIM"/>
    <property type="match status" value="1"/>
</dbReference>
<dbReference type="AlphaFoldDB" id="A0A671FNC7"/>
<feature type="domain" description="B30.2/SPRY" evidence="8">
    <location>
        <begin position="269"/>
        <end position="450"/>
    </location>
</feature>
<name>A0A671FNC7_RHIFE</name>
<reference evidence="9 12" key="4">
    <citation type="journal article" date="2020" name="Nature">
        <title>Six reference-quality genomes reveal evolution of bat adaptations.</title>
        <authorList>
            <person name="Jebb D."/>
            <person name="Huang Z."/>
            <person name="Pippel M."/>
            <person name="Hughes G.M."/>
            <person name="Lavrichenko K."/>
            <person name="Devanna P."/>
            <person name="Winkler S."/>
            <person name="Jermiin L.S."/>
            <person name="Skirmuntt E.C."/>
            <person name="Katzourakis A."/>
            <person name="Burkitt-Gray L."/>
            <person name="Ray D.A."/>
            <person name="Sullivan K.A.M."/>
            <person name="Roscito J.G."/>
            <person name="Kirilenko B.M."/>
            <person name="Davalos L.M."/>
            <person name="Corthals A.P."/>
            <person name="Power M.L."/>
            <person name="Jones G."/>
            <person name="Ransome R.D."/>
            <person name="Dechmann D.K.N."/>
            <person name="Locatelli A.G."/>
            <person name="Puechmaille S.J."/>
            <person name="Fedrigo O."/>
            <person name="Jarvis E.D."/>
            <person name="Hiller M."/>
            <person name="Vernes S.C."/>
            <person name="Myers E.W."/>
            <person name="Teeling E.C."/>
        </authorList>
    </citation>
    <scope>NUCLEOTIDE SEQUENCE [LARGE SCALE GENOMIC DNA]</scope>
    <source>
        <strain evidence="9">MRhiFer1</strain>
        <tissue evidence="9">Lung</tissue>
    </source>
</reference>
<dbReference type="InterPro" id="IPR000315">
    <property type="entry name" value="Znf_B-box"/>
</dbReference>
<dbReference type="SMART" id="SM00449">
    <property type="entry name" value="SPRY"/>
    <property type="match status" value="1"/>
</dbReference>
<dbReference type="PROSITE" id="PS00518">
    <property type="entry name" value="ZF_RING_1"/>
    <property type="match status" value="1"/>
</dbReference>
<dbReference type="Proteomes" id="UP000472240">
    <property type="component" value="Chromosome 11"/>
</dbReference>
<accession>A0A671FNC7</accession>
<dbReference type="Gene3D" id="2.60.120.920">
    <property type="match status" value="1"/>
</dbReference>
<dbReference type="InterPro" id="IPR013320">
    <property type="entry name" value="ConA-like_dom_sf"/>
</dbReference>
<dbReference type="GO" id="GO:0008270">
    <property type="term" value="F:zinc ion binding"/>
    <property type="evidence" value="ECO:0007669"/>
    <property type="project" value="UniProtKB-KW"/>
</dbReference>
<dbReference type="InterPro" id="IPR043136">
    <property type="entry name" value="B30.2/SPRY_sf"/>
</dbReference>
<evidence type="ECO:0000259" key="6">
    <source>
        <dbReference type="PROSITE" id="PS50089"/>
    </source>
</evidence>
<evidence type="ECO:0000313" key="10">
    <source>
        <dbReference type="Ensembl" id="ENSRFEP00010027055.1"/>
    </source>
</evidence>
<keyword evidence="1" id="KW-0479">Metal-binding</keyword>
<evidence type="ECO:0000256" key="5">
    <source>
        <dbReference type="SAM" id="Coils"/>
    </source>
</evidence>
<dbReference type="PROSITE" id="PS50119">
    <property type="entry name" value="ZF_BBOX"/>
    <property type="match status" value="1"/>
</dbReference>
<evidence type="ECO:0000256" key="1">
    <source>
        <dbReference type="ARBA" id="ARBA00022723"/>
    </source>
</evidence>
<dbReference type="InterPro" id="IPR050143">
    <property type="entry name" value="TRIM/RBCC"/>
</dbReference>
<sequence length="450" mass="51611">MDSDTLQAFQKELTCSICMDFFLDPVTIDCGHSFCRPCLCLCWEEGQTPMCCPECRRGSEKPDFKTNIVLKNLASLARRARASYVNSSEEHTCVAHKEAKGVFCDVENSLLCGLCSQSPEHVAHSHSPMQWAAEQCRENLLKRMDSLWNMTQEMQTSLKQETSKTQSLKEYVALRKVMIKAEYQKMHLFLCEDQHLHLDTIEREAKEIFQQLKESELRMIQQKESLKDMYRELTERCHKPDMELLQDLGNLLERTELVQMQKPQPVNPELTSWRFPGILDMLNSFRVHNVLTQETITHYMSLPEDVRSMMFGDERQGTSREPQSTQSFAAWGAQTFTSGRHYWEVDVPHSLNWILGVCKDSLVSDTGITIDFEEASLLFSLRMNNHYRLSTNSPPLIQYMEKPLGKIGVFLDYDNGSVSFYDADKGSLICSLVSSSFSSPLKPFLCLGSP</sequence>
<keyword evidence="11" id="KW-1185">Reference proteome</keyword>
<dbReference type="PROSITE" id="PS50188">
    <property type="entry name" value="B302_SPRY"/>
    <property type="match status" value="1"/>
</dbReference>
<keyword evidence="3" id="KW-0862">Zinc</keyword>
<dbReference type="EMBL" id="JACAGC010000011">
    <property type="protein sequence ID" value="KAF6334587.1"/>
    <property type="molecule type" value="Genomic_DNA"/>
</dbReference>
<dbReference type="SUPFAM" id="SSF57850">
    <property type="entry name" value="RING/U-box"/>
    <property type="match status" value="1"/>
</dbReference>
<evidence type="ECO:0000313" key="11">
    <source>
        <dbReference type="Proteomes" id="UP000472240"/>
    </source>
</evidence>